<reference evidence="1" key="1">
    <citation type="submission" date="2013-04" db="EMBL/GenBank/DDBJ databases">
        <authorList>
            <person name="Qu J."/>
            <person name="Murali S.C."/>
            <person name="Bandaranaike D."/>
            <person name="Bellair M."/>
            <person name="Blankenburg K."/>
            <person name="Chao H."/>
            <person name="Dinh H."/>
            <person name="Doddapaneni H."/>
            <person name="Downs B."/>
            <person name="Dugan-Rocha S."/>
            <person name="Elkadiri S."/>
            <person name="Gnanaolivu R.D."/>
            <person name="Hernandez B."/>
            <person name="Javaid M."/>
            <person name="Jayaseelan J.C."/>
            <person name="Lee S."/>
            <person name="Li M."/>
            <person name="Ming W."/>
            <person name="Munidasa M."/>
            <person name="Muniz J."/>
            <person name="Nguyen L."/>
            <person name="Ongeri F."/>
            <person name="Osuji N."/>
            <person name="Pu L.-L."/>
            <person name="Puazo M."/>
            <person name="Qu C."/>
            <person name="Quiroz J."/>
            <person name="Raj R."/>
            <person name="Weissenberger G."/>
            <person name="Xin Y."/>
            <person name="Zou X."/>
            <person name="Han Y."/>
            <person name="Richards S."/>
            <person name="Worley K."/>
            <person name="Muzny D."/>
            <person name="Gibbs R."/>
        </authorList>
    </citation>
    <scope>NUCLEOTIDE SEQUENCE</scope>
    <source>
        <strain evidence="1">Sampled in the wild</strain>
    </source>
</reference>
<evidence type="ECO:0000313" key="1">
    <source>
        <dbReference type="EMBL" id="KAG8226527.1"/>
    </source>
</evidence>
<organism evidence="1 2">
    <name type="scientific">Ladona fulva</name>
    <name type="common">Scarce chaser dragonfly</name>
    <name type="synonym">Libellula fulva</name>
    <dbReference type="NCBI Taxonomy" id="123851"/>
    <lineage>
        <taxon>Eukaryota</taxon>
        <taxon>Metazoa</taxon>
        <taxon>Ecdysozoa</taxon>
        <taxon>Arthropoda</taxon>
        <taxon>Hexapoda</taxon>
        <taxon>Insecta</taxon>
        <taxon>Pterygota</taxon>
        <taxon>Palaeoptera</taxon>
        <taxon>Odonata</taxon>
        <taxon>Epiprocta</taxon>
        <taxon>Anisoptera</taxon>
        <taxon>Libelluloidea</taxon>
        <taxon>Libellulidae</taxon>
        <taxon>Ladona</taxon>
    </lineage>
</organism>
<gene>
    <name evidence="1" type="ORF">J437_LFUL006917</name>
</gene>
<sequence>MLLHASETWIIGVPMKRWIEALEIWRRRKMTKIRWVEMVTNEVLTGVGERARESITSAAVCFFPSLGEEGSRKVRRSHAIAGHTAPRSQVVRPHFEASHPHDPSPDALFLIEKPPHAFFILSPNVSIASHCLSIPAERMHTKKKNVTLRYDPKRRCI</sequence>
<keyword evidence="2" id="KW-1185">Reference proteome</keyword>
<dbReference type="EMBL" id="KZ308285">
    <property type="protein sequence ID" value="KAG8226527.1"/>
    <property type="molecule type" value="Genomic_DNA"/>
</dbReference>
<dbReference type="AlphaFoldDB" id="A0A8K0K2N1"/>
<evidence type="ECO:0000313" key="2">
    <source>
        <dbReference type="Proteomes" id="UP000792457"/>
    </source>
</evidence>
<dbReference type="Proteomes" id="UP000792457">
    <property type="component" value="Unassembled WGS sequence"/>
</dbReference>
<proteinExistence type="predicted"/>
<comment type="caution">
    <text evidence="1">The sequence shown here is derived from an EMBL/GenBank/DDBJ whole genome shotgun (WGS) entry which is preliminary data.</text>
</comment>
<protein>
    <submittedName>
        <fullName evidence="1">Uncharacterized protein</fullName>
    </submittedName>
</protein>
<accession>A0A8K0K2N1</accession>
<reference evidence="1" key="2">
    <citation type="submission" date="2017-10" db="EMBL/GenBank/DDBJ databases">
        <title>Ladona fulva Genome sequencing and assembly.</title>
        <authorList>
            <person name="Murali S."/>
            <person name="Richards S."/>
            <person name="Bandaranaike D."/>
            <person name="Bellair M."/>
            <person name="Blankenburg K."/>
            <person name="Chao H."/>
            <person name="Dinh H."/>
            <person name="Doddapaneni H."/>
            <person name="Dugan-Rocha S."/>
            <person name="Elkadiri S."/>
            <person name="Gnanaolivu R."/>
            <person name="Hernandez B."/>
            <person name="Skinner E."/>
            <person name="Javaid M."/>
            <person name="Lee S."/>
            <person name="Li M."/>
            <person name="Ming W."/>
            <person name="Munidasa M."/>
            <person name="Muniz J."/>
            <person name="Nguyen L."/>
            <person name="Hughes D."/>
            <person name="Osuji N."/>
            <person name="Pu L.-L."/>
            <person name="Puazo M."/>
            <person name="Qu C."/>
            <person name="Quiroz J."/>
            <person name="Raj R."/>
            <person name="Weissenberger G."/>
            <person name="Xin Y."/>
            <person name="Zou X."/>
            <person name="Han Y."/>
            <person name="Worley K."/>
            <person name="Muzny D."/>
            <person name="Gibbs R."/>
        </authorList>
    </citation>
    <scope>NUCLEOTIDE SEQUENCE</scope>
    <source>
        <strain evidence="1">Sampled in the wild</strain>
    </source>
</reference>
<name>A0A8K0K2N1_LADFU</name>